<dbReference type="InterPro" id="IPR030390">
    <property type="entry name" value="MeTrfase_TrmA_AS"/>
</dbReference>
<proteinExistence type="inferred from homology"/>
<dbReference type="Gene3D" id="2.40.50.1070">
    <property type="match status" value="1"/>
</dbReference>
<dbReference type="CDD" id="cd02440">
    <property type="entry name" value="AdoMet_MTases"/>
    <property type="match status" value="1"/>
</dbReference>
<protein>
    <submittedName>
        <fullName evidence="6">(Uracil-5)-methyltransferase</fullName>
    </submittedName>
</protein>
<evidence type="ECO:0000256" key="4">
    <source>
        <dbReference type="PROSITE-ProRule" id="PRU01024"/>
    </source>
</evidence>
<keyword evidence="7" id="KW-1185">Reference proteome</keyword>
<comment type="similarity">
    <text evidence="4">Belongs to the class I-like SAM-binding methyltransferase superfamily. RNA M5U methyltransferase family.</text>
</comment>
<dbReference type="HOGENOM" id="CLU_014689_7_2_0"/>
<keyword evidence="2 4" id="KW-0808">Transferase</keyword>
<sequence length="398" mass="43231">MVTTFTAKTLRKAVMARTLTGQMVVPRCPHARECGGCAFQDRSYTDQVTAKTDVLRELYATGGIAVDEFIVIPSPNPFAYRTRMDYVATKGRFGLRARGKFNYIIELTTCHLIPPTAFAAARAVWQRAGELGIADYDIRTHTGFLRYIVVRRNAMDELLLAAVTAAGGDEETMTELATTALAQAGVVGFHWLINDTLTDVSFGEPRRHWGAATLAMRIGEMTCFIGPNTFFQNNVYLADRLIGDAVAAANPNPTMRVADLYGGVGAIGLHLARRAAVVDCVEAVAESATLAQHNAVVNGITNFNPICADTLAYLQAQPSGSLPLIVADPPRTGLGPQVCKELLRIGAQRIVYVSCNPLTQVSDLRLLQAAYRVTDLRGYDMFPHTPHVETIAVLERSG</sequence>
<dbReference type="Gene3D" id="3.40.50.150">
    <property type="entry name" value="Vaccinia Virus protein VP39"/>
    <property type="match status" value="1"/>
</dbReference>
<dbReference type="InterPro" id="IPR010280">
    <property type="entry name" value="U5_MeTrfase_fam"/>
</dbReference>
<keyword evidence="1 4" id="KW-0489">Methyltransferase</keyword>
<organism evidence="6 7">
    <name type="scientific">Chloroflexus aggregans (strain MD-66 / DSM 9485)</name>
    <dbReference type="NCBI Taxonomy" id="326427"/>
    <lineage>
        <taxon>Bacteria</taxon>
        <taxon>Bacillati</taxon>
        <taxon>Chloroflexota</taxon>
        <taxon>Chloroflexia</taxon>
        <taxon>Chloroflexales</taxon>
        <taxon>Chloroflexineae</taxon>
        <taxon>Chloroflexaceae</taxon>
        <taxon>Chloroflexus</taxon>
    </lineage>
</organism>
<dbReference type="NCBIfam" id="TIGR00479">
    <property type="entry name" value="rumA"/>
    <property type="match status" value="1"/>
</dbReference>
<accession>B8GBA1</accession>
<dbReference type="AlphaFoldDB" id="B8GBA1"/>
<evidence type="ECO:0000256" key="2">
    <source>
        <dbReference type="ARBA" id="ARBA00022679"/>
    </source>
</evidence>
<keyword evidence="3 4" id="KW-0949">S-adenosyl-L-methionine</keyword>
<gene>
    <name evidence="6" type="ordered locus">Cagg_1834</name>
</gene>
<feature type="binding site" evidence="4">
    <location>
        <position position="261"/>
    </location>
    <ligand>
        <name>S-adenosyl-L-methionine</name>
        <dbReference type="ChEBI" id="CHEBI:59789"/>
    </ligand>
</feature>
<feature type="binding site" evidence="4">
    <location>
        <position position="328"/>
    </location>
    <ligand>
        <name>S-adenosyl-L-methionine</name>
        <dbReference type="ChEBI" id="CHEBI:59789"/>
    </ligand>
</feature>
<evidence type="ECO:0000256" key="1">
    <source>
        <dbReference type="ARBA" id="ARBA00022603"/>
    </source>
</evidence>
<dbReference type="Pfam" id="PF05958">
    <property type="entry name" value="tRNA_U5-meth_tr"/>
    <property type="match status" value="1"/>
</dbReference>
<dbReference type="Proteomes" id="UP000002508">
    <property type="component" value="Chromosome"/>
</dbReference>
<dbReference type="eggNOG" id="COG2265">
    <property type="taxonomic scope" value="Bacteria"/>
</dbReference>
<dbReference type="EMBL" id="CP001337">
    <property type="protein sequence ID" value="ACL24729.1"/>
    <property type="molecule type" value="Genomic_DNA"/>
</dbReference>
<evidence type="ECO:0000256" key="3">
    <source>
        <dbReference type="ARBA" id="ARBA00022691"/>
    </source>
</evidence>
<evidence type="ECO:0000313" key="6">
    <source>
        <dbReference type="EMBL" id="ACL24729.1"/>
    </source>
</evidence>
<evidence type="ECO:0000256" key="5">
    <source>
        <dbReference type="PROSITE-ProRule" id="PRU10015"/>
    </source>
</evidence>
<dbReference type="SUPFAM" id="SSF53335">
    <property type="entry name" value="S-adenosyl-L-methionine-dependent methyltransferases"/>
    <property type="match status" value="1"/>
</dbReference>
<name>B8GBA1_CHLAD</name>
<reference evidence="6" key="1">
    <citation type="submission" date="2008-12" db="EMBL/GenBank/DDBJ databases">
        <title>Complete sequence of Chloroflexus aggregans DSM 9485.</title>
        <authorList>
            <consortium name="US DOE Joint Genome Institute"/>
            <person name="Lucas S."/>
            <person name="Copeland A."/>
            <person name="Lapidus A."/>
            <person name="Glavina del Rio T."/>
            <person name="Dalin E."/>
            <person name="Tice H."/>
            <person name="Pitluck S."/>
            <person name="Foster B."/>
            <person name="Larimer F."/>
            <person name="Land M."/>
            <person name="Hauser L."/>
            <person name="Kyrpides N."/>
            <person name="Mikhailova N."/>
            <person name="Bryant D."/>
            <person name="Richardson P."/>
        </authorList>
    </citation>
    <scope>NUCLEOTIDE SEQUENCE</scope>
    <source>
        <strain evidence="6">DSM 9485</strain>
    </source>
</reference>
<dbReference type="STRING" id="326427.Cagg_1834"/>
<feature type="active site" description="Nucleophile" evidence="4">
    <location>
        <position position="355"/>
    </location>
</feature>
<dbReference type="InterPro" id="IPR029063">
    <property type="entry name" value="SAM-dependent_MTases_sf"/>
</dbReference>
<dbReference type="GO" id="GO:0070041">
    <property type="term" value="F:rRNA (uridine-C5-)-methyltransferase activity"/>
    <property type="evidence" value="ECO:0007669"/>
    <property type="project" value="TreeGrafter"/>
</dbReference>
<dbReference type="PANTHER" id="PTHR11061">
    <property type="entry name" value="RNA M5U METHYLTRANSFERASE"/>
    <property type="match status" value="1"/>
</dbReference>
<dbReference type="PROSITE" id="PS01230">
    <property type="entry name" value="TRMA_1"/>
    <property type="match status" value="1"/>
</dbReference>
<feature type="active site" evidence="5">
    <location>
        <position position="355"/>
    </location>
</feature>
<dbReference type="PANTHER" id="PTHR11061:SF30">
    <property type="entry name" value="TRNA (URACIL(54)-C(5))-METHYLTRANSFERASE"/>
    <property type="match status" value="1"/>
</dbReference>
<feature type="binding site" evidence="4">
    <location>
        <position position="232"/>
    </location>
    <ligand>
        <name>S-adenosyl-L-methionine</name>
        <dbReference type="ChEBI" id="CHEBI:59789"/>
    </ligand>
</feature>
<evidence type="ECO:0000313" key="7">
    <source>
        <dbReference type="Proteomes" id="UP000002508"/>
    </source>
</evidence>
<feature type="binding site" evidence="4">
    <location>
        <position position="282"/>
    </location>
    <ligand>
        <name>S-adenosyl-L-methionine</name>
        <dbReference type="ChEBI" id="CHEBI:59789"/>
    </ligand>
</feature>
<dbReference type="PROSITE" id="PS51687">
    <property type="entry name" value="SAM_MT_RNA_M5U"/>
    <property type="match status" value="1"/>
</dbReference>
<dbReference type="GO" id="GO:0070475">
    <property type="term" value="P:rRNA base methylation"/>
    <property type="evidence" value="ECO:0007669"/>
    <property type="project" value="TreeGrafter"/>
</dbReference>
<dbReference type="KEGG" id="cag:Cagg_1834"/>